<sequence length="29" mass="3402">MNKISNFVYAIKNKEQLETCIKNTFSISH</sequence>
<proteinExistence type="predicted"/>
<protein>
    <submittedName>
        <fullName evidence="1">Uncharacterized protein</fullName>
    </submittedName>
</protein>
<reference evidence="1" key="2">
    <citation type="journal article" date="2015" name="Fish Shellfish Immunol.">
        <title>Early steps in the European eel (Anguilla anguilla)-Vibrio vulnificus interaction in the gills: Role of the RtxA13 toxin.</title>
        <authorList>
            <person name="Callol A."/>
            <person name="Pajuelo D."/>
            <person name="Ebbesson L."/>
            <person name="Teles M."/>
            <person name="MacKenzie S."/>
            <person name="Amaro C."/>
        </authorList>
    </citation>
    <scope>NUCLEOTIDE SEQUENCE</scope>
</reference>
<dbReference type="AlphaFoldDB" id="A0A0E9QIU7"/>
<accession>A0A0E9QIU7</accession>
<reference evidence="1" key="1">
    <citation type="submission" date="2014-11" db="EMBL/GenBank/DDBJ databases">
        <authorList>
            <person name="Amaro Gonzalez C."/>
        </authorList>
    </citation>
    <scope>NUCLEOTIDE SEQUENCE</scope>
</reference>
<organism evidence="1">
    <name type="scientific">Anguilla anguilla</name>
    <name type="common">European freshwater eel</name>
    <name type="synonym">Muraena anguilla</name>
    <dbReference type="NCBI Taxonomy" id="7936"/>
    <lineage>
        <taxon>Eukaryota</taxon>
        <taxon>Metazoa</taxon>
        <taxon>Chordata</taxon>
        <taxon>Craniata</taxon>
        <taxon>Vertebrata</taxon>
        <taxon>Euteleostomi</taxon>
        <taxon>Actinopterygii</taxon>
        <taxon>Neopterygii</taxon>
        <taxon>Teleostei</taxon>
        <taxon>Anguilliformes</taxon>
        <taxon>Anguillidae</taxon>
        <taxon>Anguilla</taxon>
    </lineage>
</organism>
<evidence type="ECO:0000313" key="1">
    <source>
        <dbReference type="EMBL" id="JAH16796.1"/>
    </source>
</evidence>
<name>A0A0E9QIU7_ANGAN</name>
<dbReference type="EMBL" id="GBXM01091781">
    <property type="protein sequence ID" value="JAH16796.1"/>
    <property type="molecule type" value="Transcribed_RNA"/>
</dbReference>